<organism evidence="2">
    <name type="scientific">candidate division WOR-3 bacterium</name>
    <dbReference type="NCBI Taxonomy" id="2052148"/>
    <lineage>
        <taxon>Bacteria</taxon>
        <taxon>Bacteria division WOR-3</taxon>
    </lineage>
</organism>
<evidence type="ECO:0000313" key="2">
    <source>
        <dbReference type="EMBL" id="HGB35436.1"/>
    </source>
</evidence>
<sequence length="214" mass="24258">MRARKIDDSKLLALLKEGKLQKDIAREFKVSEPAITKRLRKLFPEKYQMPDEFKNLTVREKKFVLAKAQGKSNADAVIDAGYNVVDRRSAKSLGTRLMAKEEVRISIDAALNQVGLTRLYRAQKLRQFVDSIDPVIGLKALDMSMKAGGDYESNSSESKKPIIYISAQKLAILDEAQRLIEEYEKSQQIKPKEIRAAQDIDEAQELNPKTSMTQ</sequence>
<dbReference type="AlphaFoldDB" id="A0A7V3KMK4"/>
<accession>A0A7V3KMK4</accession>
<feature type="region of interest" description="Disordered" evidence="1">
    <location>
        <begin position="191"/>
        <end position="214"/>
    </location>
</feature>
<name>A0A7V3KMK4_UNCW3</name>
<protein>
    <submittedName>
        <fullName evidence="2">Uncharacterized protein</fullName>
    </submittedName>
</protein>
<reference evidence="2" key="1">
    <citation type="journal article" date="2020" name="mSystems">
        <title>Genome- and Community-Level Interaction Insights into Carbon Utilization and Element Cycling Functions of Hydrothermarchaeota in Hydrothermal Sediment.</title>
        <authorList>
            <person name="Zhou Z."/>
            <person name="Liu Y."/>
            <person name="Xu W."/>
            <person name="Pan J."/>
            <person name="Luo Z.H."/>
            <person name="Li M."/>
        </authorList>
    </citation>
    <scope>NUCLEOTIDE SEQUENCE [LARGE SCALE GENOMIC DNA]</scope>
    <source>
        <strain evidence="2">SpSt-754</strain>
    </source>
</reference>
<proteinExistence type="predicted"/>
<dbReference type="InterPro" id="IPR038713">
    <property type="entry name" value="Terminase_Gp1_N_sf"/>
</dbReference>
<dbReference type="Gene3D" id="1.10.10.1400">
    <property type="entry name" value="Terminase, small subunit, N-terminal DNA-binding domain, HTH motif"/>
    <property type="match status" value="1"/>
</dbReference>
<gene>
    <name evidence="2" type="ORF">ENV38_00805</name>
</gene>
<comment type="caution">
    <text evidence="2">The sequence shown here is derived from an EMBL/GenBank/DDBJ whole genome shotgun (WGS) entry which is preliminary data.</text>
</comment>
<dbReference type="EMBL" id="DTGD01000034">
    <property type="protein sequence ID" value="HGB35436.1"/>
    <property type="molecule type" value="Genomic_DNA"/>
</dbReference>
<evidence type="ECO:0000256" key="1">
    <source>
        <dbReference type="SAM" id="MobiDB-lite"/>
    </source>
</evidence>